<comment type="caution">
    <text evidence="2">The sequence shown here is derived from an EMBL/GenBank/DDBJ whole genome shotgun (WGS) entry which is preliminary data.</text>
</comment>
<reference evidence="2" key="1">
    <citation type="submission" date="2023-11" db="EMBL/GenBank/DDBJ databases">
        <title>Genome assemblies of two species of porcelain crab, Petrolisthes cinctipes and Petrolisthes manimaculis (Anomura: Porcellanidae).</title>
        <authorList>
            <person name="Angst P."/>
        </authorList>
    </citation>
    <scope>NUCLEOTIDE SEQUENCE</scope>
    <source>
        <strain evidence="2">PB745_02</strain>
        <tissue evidence="2">Gill</tissue>
    </source>
</reference>
<evidence type="ECO:0000313" key="3">
    <source>
        <dbReference type="Proteomes" id="UP001292094"/>
    </source>
</evidence>
<dbReference type="AlphaFoldDB" id="A0AAE1NE53"/>
<feature type="compositionally biased region" description="Low complexity" evidence="1">
    <location>
        <begin position="10"/>
        <end position="76"/>
    </location>
</feature>
<dbReference type="Proteomes" id="UP001292094">
    <property type="component" value="Unassembled WGS sequence"/>
</dbReference>
<evidence type="ECO:0000313" key="2">
    <source>
        <dbReference type="EMBL" id="KAK4288420.1"/>
    </source>
</evidence>
<organism evidence="2 3">
    <name type="scientific">Petrolisthes manimaculis</name>
    <dbReference type="NCBI Taxonomy" id="1843537"/>
    <lineage>
        <taxon>Eukaryota</taxon>
        <taxon>Metazoa</taxon>
        <taxon>Ecdysozoa</taxon>
        <taxon>Arthropoda</taxon>
        <taxon>Crustacea</taxon>
        <taxon>Multicrustacea</taxon>
        <taxon>Malacostraca</taxon>
        <taxon>Eumalacostraca</taxon>
        <taxon>Eucarida</taxon>
        <taxon>Decapoda</taxon>
        <taxon>Pleocyemata</taxon>
        <taxon>Anomura</taxon>
        <taxon>Galatheoidea</taxon>
        <taxon>Porcellanidae</taxon>
        <taxon>Petrolisthes</taxon>
    </lineage>
</organism>
<proteinExistence type="predicted"/>
<gene>
    <name evidence="2" type="ORF">Pmani_038543</name>
</gene>
<feature type="compositionally biased region" description="Basic and acidic residues" evidence="1">
    <location>
        <begin position="83"/>
        <end position="99"/>
    </location>
</feature>
<evidence type="ECO:0000256" key="1">
    <source>
        <dbReference type="SAM" id="MobiDB-lite"/>
    </source>
</evidence>
<dbReference type="EMBL" id="JAWZYT010006309">
    <property type="protein sequence ID" value="KAK4288420.1"/>
    <property type="molecule type" value="Genomic_DNA"/>
</dbReference>
<name>A0AAE1NE53_9EUCA</name>
<keyword evidence="3" id="KW-1185">Reference proteome</keyword>
<accession>A0AAE1NE53</accession>
<feature type="compositionally biased region" description="Basic and acidic residues" evidence="1">
    <location>
        <begin position="106"/>
        <end position="124"/>
    </location>
</feature>
<sequence length="297" mass="32734">MHLSSPPIFHPTSSPYHPTSTPSHPTSSPTHPISTPSHPTSSPTHPTSSSSHLMHLHPISPHLHPISPHLLLNSPHAPSPTETGDRGDKGRLEVRLREGEDVEPLLEDKTRSRRAEKEQQKGREGAGCFLSRCARRLLRAEPSKHTRYWSRRRTFSRQVTQGSADKFKSNMKRCEADEALAGGDAVGHSNFLVPSSSTTTTSPPPHVPKAPLLFISHPVSSTLTSIPNLITAQYCTPCKLYIPSHTLHLLISMHSQTSPTTPSPHPPPPPASKLFSLFSQSHSHFYRTFFPPNSLLQ</sequence>
<feature type="region of interest" description="Disordered" evidence="1">
    <location>
        <begin position="1"/>
        <end position="125"/>
    </location>
</feature>
<protein>
    <submittedName>
        <fullName evidence="2">Uncharacterized protein</fullName>
    </submittedName>
</protein>